<evidence type="ECO:0000313" key="2">
    <source>
        <dbReference type="EMBL" id="ENO98670.1"/>
    </source>
</evidence>
<dbReference type="RefSeq" id="WP_004356469.1">
    <property type="nucleotide sequence ID" value="NZ_AMXF01000007.1"/>
</dbReference>
<evidence type="ECO:0000256" key="1">
    <source>
        <dbReference type="SAM" id="Phobius"/>
    </source>
</evidence>
<keyword evidence="1" id="KW-0472">Membrane</keyword>
<proteinExistence type="predicted"/>
<name>N6Z436_9RHOO</name>
<evidence type="ECO:0000313" key="3">
    <source>
        <dbReference type="Proteomes" id="UP000013047"/>
    </source>
</evidence>
<sequence length="131" mass="13619">MGKRASRRPRRVEGIVLLEVLISVLVLAFGVLGIIGLQAAAIQHTTAAKYRTDASFIANARVGEIWARPGALSTFGESGTDVSAAFPGASLPNGKRTTTIAGERVTVTVTWQAPGADRASNVVVVAHIVGI</sequence>
<dbReference type="Proteomes" id="UP000013047">
    <property type="component" value="Unassembled WGS sequence"/>
</dbReference>
<feature type="transmembrane region" description="Helical" evidence="1">
    <location>
        <begin position="12"/>
        <end position="37"/>
    </location>
</feature>
<dbReference type="EMBL" id="AMXF01000007">
    <property type="protein sequence ID" value="ENO98670.1"/>
    <property type="molecule type" value="Genomic_DNA"/>
</dbReference>
<dbReference type="OrthoDB" id="193195at2"/>
<comment type="caution">
    <text evidence="2">The sequence shown here is derived from an EMBL/GenBank/DDBJ whole genome shotgun (WGS) entry which is preliminary data.</text>
</comment>
<accession>N6Z436</accession>
<dbReference type="AlphaFoldDB" id="N6Z436"/>
<evidence type="ECO:0008006" key="4">
    <source>
        <dbReference type="Google" id="ProtNLM"/>
    </source>
</evidence>
<reference evidence="2 3" key="1">
    <citation type="submission" date="2012-09" db="EMBL/GenBank/DDBJ databases">
        <title>Draft Genome Sequences of 6 Strains from Genus Thauera.</title>
        <authorList>
            <person name="Liu B."/>
            <person name="Shapleigh J.P."/>
            <person name="Frostegard A.H."/>
        </authorList>
    </citation>
    <scope>NUCLEOTIDE SEQUENCE [LARGE SCALE GENOMIC DNA]</scope>
    <source>
        <strain evidence="2 3">B4P</strain>
    </source>
</reference>
<keyword evidence="1" id="KW-0812">Transmembrane</keyword>
<keyword evidence="3" id="KW-1185">Reference proteome</keyword>
<protein>
    <recommendedName>
        <fullName evidence="4">Type IV pilus modification protein PilV</fullName>
    </recommendedName>
</protein>
<keyword evidence="1" id="KW-1133">Transmembrane helix</keyword>
<organism evidence="2 3">
    <name type="scientific">Thauera phenylacetica B4P</name>
    <dbReference type="NCBI Taxonomy" id="1234382"/>
    <lineage>
        <taxon>Bacteria</taxon>
        <taxon>Pseudomonadati</taxon>
        <taxon>Pseudomonadota</taxon>
        <taxon>Betaproteobacteria</taxon>
        <taxon>Rhodocyclales</taxon>
        <taxon>Zoogloeaceae</taxon>
        <taxon>Thauera</taxon>
    </lineage>
</organism>
<gene>
    <name evidence="2" type="ORF">C667_02633</name>
</gene>